<evidence type="ECO:0000313" key="2">
    <source>
        <dbReference type="EMBL" id="CAF1280705.1"/>
    </source>
</evidence>
<reference evidence="1" key="1">
    <citation type="submission" date="2021-02" db="EMBL/GenBank/DDBJ databases">
        <authorList>
            <person name="Nowell W R."/>
        </authorList>
    </citation>
    <scope>NUCLEOTIDE SEQUENCE</scope>
</reference>
<evidence type="ECO:0000313" key="3">
    <source>
        <dbReference type="EMBL" id="CAF3762679.1"/>
    </source>
</evidence>
<dbReference type="AlphaFoldDB" id="A0A814G277"/>
<evidence type="ECO:0000313" key="1">
    <source>
        <dbReference type="EMBL" id="CAF0990697.1"/>
    </source>
</evidence>
<name>A0A814G277_9BILA</name>
<keyword evidence="5" id="KW-1185">Reference proteome</keyword>
<dbReference type="EMBL" id="CAJNOQ010003011">
    <property type="protein sequence ID" value="CAF0990697.1"/>
    <property type="molecule type" value="Genomic_DNA"/>
</dbReference>
<dbReference type="Proteomes" id="UP000681722">
    <property type="component" value="Unassembled WGS sequence"/>
</dbReference>
<evidence type="ECO:0000313" key="5">
    <source>
        <dbReference type="Proteomes" id="UP000663829"/>
    </source>
</evidence>
<sequence length="118" mass="13455">MEIITLLKVSSGENDAYGLQTSHMLDFIETLSKKIPCDFERLDGYLIPAKEEHKTKVIDKELVAAKKAGMDVELINSTDKLPRYPKEYPTPHWLKFRNQGRLGFGSTTYKNGTYETSI</sequence>
<comment type="caution">
    <text evidence="1">The sequence shown here is derived from an EMBL/GenBank/DDBJ whole genome shotgun (WGS) entry which is preliminary data.</text>
</comment>
<gene>
    <name evidence="1" type="ORF">GPM918_LOCUS13237</name>
    <name evidence="2" type="ORF">OVA965_LOCUS27623</name>
    <name evidence="3" type="ORF">SRO942_LOCUS13237</name>
    <name evidence="4" type="ORF">TMI583_LOCUS28372</name>
</gene>
<proteinExistence type="predicted"/>
<dbReference type="EMBL" id="CAJNOK010018356">
    <property type="protein sequence ID" value="CAF1280705.1"/>
    <property type="molecule type" value="Genomic_DNA"/>
</dbReference>
<dbReference type="Proteomes" id="UP000663829">
    <property type="component" value="Unassembled WGS sequence"/>
</dbReference>
<protein>
    <submittedName>
        <fullName evidence="1">Uncharacterized protein</fullName>
    </submittedName>
</protein>
<dbReference type="Proteomes" id="UP000677228">
    <property type="component" value="Unassembled WGS sequence"/>
</dbReference>
<dbReference type="OrthoDB" id="429143at2759"/>
<dbReference type="Proteomes" id="UP000682733">
    <property type="component" value="Unassembled WGS sequence"/>
</dbReference>
<accession>A0A814G277</accession>
<dbReference type="EMBL" id="CAJOBA010039921">
    <property type="protein sequence ID" value="CAF4085545.1"/>
    <property type="molecule type" value="Genomic_DNA"/>
</dbReference>
<evidence type="ECO:0000313" key="4">
    <source>
        <dbReference type="EMBL" id="CAF4085545.1"/>
    </source>
</evidence>
<dbReference type="EMBL" id="CAJOBC010003011">
    <property type="protein sequence ID" value="CAF3762679.1"/>
    <property type="molecule type" value="Genomic_DNA"/>
</dbReference>
<organism evidence="1 5">
    <name type="scientific">Didymodactylos carnosus</name>
    <dbReference type="NCBI Taxonomy" id="1234261"/>
    <lineage>
        <taxon>Eukaryota</taxon>
        <taxon>Metazoa</taxon>
        <taxon>Spiralia</taxon>
        <taxon>Gnathifera</taxon>
        <taxon>Rotifera</taxon>
        <taxon>Eurotatoria</taxon>
        <taxon>Bdelloidea</taxon>
        <taxon>Philodinida</taxon>
        <taxon>Philodinidae</taxon>
        <taxon>Didymodactylos</taxon>
    </lineage>
</organism>